<dbReference type="SUPFAM" id="SSF52317">
    <property type="entry name" value="Class I glutamine amidotransferase-like"/>
    <property type="match status" value="1"/>
</dbReference>
<dbReference type="EMBL" id="JACHFY010000008">
    <property type="protein sequence ID" value="MBB5253909.1"/>
    <property type="molecule type" value="Genomic_DNA"/>
</dbReference>
<evidence type="ECO:0000313" key="11">
    <source>
        <dbReference type="EMBL" id="QGR17971.1"/>
    </source>
</evidence>
<sequence>MAIIIASTMSDSGKSTVTTAIVKLLGLTPMKIQNMSLNSFPTMDNGEIAFIQAYQAFAKGIEPERYMNPILLKPAGKGIEVIYFGTPIGVYSAEEYYNKIEKLWWKIKDYIRRDAVIESAGGIEPNFIDKDLTLVRLVKEFNLPVILVLDIDRGGAFTSAYGAYLTLPESIRKNLKGFIINKFRGDEKLLNPAIKWLEEKTGMKYLGYLPYFDEPPIMQEDSMNIFEFGEGDIEVGILAYPYMSNFNEFYAFNKSNAHIKFIKKPSQLSKVDLVIIPGSRNTFESLVWLTEKGFIEHIRKKPVLGICGGFQLMGKKLIDAYGYESGSIKEYQGLGIFDIEVIYDKDKIISRSWSDIKVNGYEIRRGKIKYLNEKPILTITKRGYKEVNVYDGAIKDDKLGYSIHGSLFSDGGKKLLYELYGIKVNSKSLEEEIKDQSERLANIFKRYIDVDLLNQINI</sequence>
<evidence type="ECO:0000256" key="1">
    <source>
        <dbReference type="ARBA" id="ARBA00004953"/>
    </source>
</evidence>
<dbReference type="Gene3D" id="3.40.50.300">
    <property type="entry name" value="P-loop containing nucleotide triphosphate hydrolases"/>
    <property type="match status" value="1"/>
</dbReference>
<comment type="function">
    <text evidence="6 7">Catalyzes amidations at positions B, D, E, and G on adenosylcobyrinic A,C-diamide. NH(2) groups are provided by glutamine, and one molecule of ATP is hydrogenolyzed for each amidation.</text>
</comment>
<dbReference type="InterPro" id="IPR011698">
    <property type="entry name" value="GATase_3"/>
</dbReference>
<dbReference type="InterPro" id="IPR002586">
    <property type="entry name" value="CobQ/CobB/MinD/ParA_Nub-bd_dom"/>
</dbReference>
<dbReference type="PROSITE" id="PS51273">
    <property type="entry name" value="GATASE_TYPE_1"/>
    <property type="match status" value="1"/>
</dbReference>
<dbReference type="HAMAP" id="MF_00028">
    <property type="entry name" value="CobQ"/>
    <property type="match status" value="1"/>
</dbReference>
<keyword evidence="4 7" id="KW-0169">Cobalamin biosynthesis</keyword>
<dbReference type="PROSITE" id="PS51274">
    <property type="entry name" value="GATASE_COBBQ"/>
    <property type="match status" value="1"/>
</dbReference>
<proteinExistence type="inferred from homology"/>
<dbReference type="GeneID" id="95644350"/>
<comment type="pathway">
    <text evidence="1 7">Cofactor biosynthesis; adenosylcobalamin biosynthesis.</text>
</comment>
<dbReference type="Pfam" id="PF01656">
    <property type="entry name" value="CbiA"/>
    <property type="match status" value="1"/>
</dbReference>
<keyword evidence="12" id="KW-1185">Reference proteome</keyword>
<feature type="active site" description="Nucleophile" evidence="7">
    <location>
        <position position="307"/>
    </location>
</feature>
<comment type="similarity">
    <text evidence="2 7">Belongs to the CobB/CobQ family. CobQ subfamily.</text>
</comment>
<feature type="domain" description="CobB/CobQ-like glutamine amidotransferase" evidence="9">
    <location>
        <begin position="235"/>
        <end position="410"/>
    </location>
</feature>
<dbReference type="InterPro" id="IPR004459">
    <property type="entry name" value="CobQ_synth"/>
</dbReference>
<dbReference type="NCBIfam" id="TIGR00313">
    <property type="entry name" value="cobQ"/>
    <property type="match status" value="1"/>
</dbReference>
<reference evidence="10 13" key="2">
    <citation type="submission" date="2020-08" db="EMBL/GenBank/DDBJ databases">
        <title>Genomic Encyclopedia of Type Strains, Phase IV (KMG-IV): sequencing the most valuable type-strain genomes for metagenomic binning, comparative biology and taxonomic classification.</title>
        <authorList>
            <person name="Goeker M."/>
        </authorList>
    </citation>
    <scope>NUCLEOTIDE SEQUENCE [LARGE SCALE GENOMIC DNA]</scope>
    <source>
        <strain evidence="10 13">DSM 12421</strain>
    </source>
</reference>
<evidence type="ECO:0000259" key="8">
    <source>
        <dbReference type="Pfam" id="PF01656"/>
    </source>
</evidence>
<dbReference type="CDD" id="cd01750">
    <property type="entry name" value="GATase1_CobQ"/>
    <property type="match status" value="1"/>
</dbReference>
<evidence type="ECO:0000256" key="5">
    <source>
        <dbReference type="ARBA" id="ARBA00022962"/>
    </source>
</evidence>
<evidence type="ECO:0000313" key="13">
    <source>
        <dbReference type="Proteomes" id="UP000582213"/>
    </source>
</evidence>
<dbReference type="Pfam" id="PF07685">
    <property type="entry name" value="GATase_3"/>
    <property type="match status" value="1"/>
</dbReference>
<evidence type="ECO:0000256" key="6">
    <source>
        <dbReference type="ARBA" id="ARBA00025166"/>
    </source>
</evidence>
<keyword evidence="5 7" id="KW-0315">Glutamine amidotransferase</keyword>
<feature type="active site" evidence="7">
    <location>
        <position position="404"/>
    </location>
</feature>
<keyword evidence="10" id="KW-0436">Ligase</keyword>
<evidence type="ECO:0000256" key="3">
    <source>
        <dbReference type="ARBA" id="ARBA00014921"/>
    </source>
</evidence>
<dbReference type="KEGG" id="soh:D1869_12855"/>
<gene>
    <name evidence="7" type="primary">cobQ</name>
    <name evidence="11" type="ORF">D1869_12855</name>
    <name evidence="10" type="ORF">HNQ62_001680</name>
</gene>
<dbReference type="RefSeq" id="WP_156015432.1">
    <property type="nucleotide sequence ID" value="NZ_AP031374.1"/>
</dbReference>
<dbReference type="GO" id="GO:0009236">
    <property type="term" value="P:cobalamin biosynthetic process"/>
    <property type="evidence" value="ECO:0007669"/>
    <property type="project" value="UniProtKB-UniRule"/>
</dbReference>
<name>A0A650CJF0_SULOH</name>
<dbReference type="InterPro" id="IPR033949">
    <property type="entry name" value="CobQ_GATase1"/>
</dbReference>
<dbReference type="InterPro" id="IPR027417">
    <property type="entry name" value="P-loop_NTPase"/>
</dbReference>
<evidence type="ECO:0000313" key="10">
    <source>
        <dbReference type="EMBL" id="MBB5253909.1"/>
    </source>
</evidence>
<dbReference type="EMBL" id="CP045484">
    <property type="protein sequence ID" value="QGR17971.1"/>
    <property type="molecule type" value="Genomic_DNA"/>
</dbReference>
<dbReference type="GO" id="GO:0016874">
    <property type="term" value="F:ligase activity"/>
    <property type="evidence" value="ECO:0007669"/>
    <property type="project" value="UniProtKB-KW"/>
</dbReference>
<dbReference type="AlphaFoldDB" id="A0A650CJF0"/>
<dbReference type="PANTHER" id="PTHR21343:SF1">
    <property type="entry name" value="COBYRIC ACID SYNTHASE"/>
    <property type="match status" value="1"/>
</dbReference>
<organism evidence="11 12">
    <name type="scientific">Sulfurisphaera ohwakuensis</name>
    <dbReference type="NCBI Taxonomy" id="69656"/>
    <lineage>
        <taxon>Archaea</taxon>
        <taxon>Thermoproteota</taxon>
        <taxon>Thermoprotei</taxon>
        <taxon>Sulfolobales</taxon>
        <taxon>Sulfolobaceae</taxon>
        <taxon>Sulfurisphaera</taxon>
    </lineage>
</organism>
<dbReference type="Proteomes" id="UP000582213">
    <property type="component" value="Unassembled WGS sequence"/>
</dbReference>
<dbReference type="InterPro" id="IPR029062">
    <property type="entry name" value="Class_I_gatase-like"/>
</dbReference>
<dbReference type="GO" id="GO:0015420">
    <property type="term" value="F:ABC-type vitamin B12 transporter activity"/>
    <property type="evidence" value="ECO:0007669"/>
    <property type="project" value="UniProtKB-UniRule"/>
</dbReference>
<evidence type="ECO:0000256" key="4">
    <source>
        <dbReference type="ARBA" id="ARBA00022573"/>
    </source>
</evidence>
<dbReference type="UniPathway" id="UPA00148"/>
<dbReference type="PANTHER" id="PTHR21343">
    <property type="entry name" value="DETHIOBIOTIN SYNTHETASE"/>
    <property type="match status" value="1"/>
</dbReference>
<reference evidence="11 12" key="1">
    <citation type="submission" date="2019-10" db="EMBL/GenBank/DDBJ databases">
        <title>Genome Sequences from Six Type Strain Members of the Archaeal Family Sulfolobaceae: Acidianus ambivalens, Acidianus infernus, Metallosphaera prunae, Stygiolobus azoricus, Sulfolobus metallicus, and Sulfurisphaera ohwakuensis.</title>
        <authorList>
            <person name="Counts J.A."/>
            <person name="Kelly R.M."/>
        </authorList>
    </citation>
    <scope>NUCLEOTIDE SEQUENCE [LARGE SCALE GENOMIC DNA]</scope>
    <source>
        <strain evidence="11 12">TA-1</strain>
    </source>
</reference>
<evidence type="ECO:0000259" key="9">
    <source>
        <dbReference type="Pfam" id="PF07685"/>
    </source>
</evidence>
<dbReference type="OrthoDB" id="53136at2157"/>
<dbReference type="NCBIfam" id="NF001989">
    <property type="entry name" value="PRK00784.1"/>
    <property type="match status" value="1"/>
</dbReference>
<protein>
    <recommendedName>
        <fullName evidence="3 7">Probable cobyric acid synthase</fullName>
    </recommendedName>
</protein>
<dbReference type="Proteomes" id="UP000427373">
    <property type="component" value="Chromosome"/>
</dbReference>
<evidence type="ECO:0000256" key="7">
    <source>
        <dbReference type="HAMAP-Rule" id="MF_00028"/>
    </source>
</evidence>
<dbReference type="Gene3D" id="3.40.50.880">
    <property type="match status" value="1"/>
</dbReference>
<feature type="domain" description="CobQ/CobB/MinD/ParA nucleotide binding" evidence="8">
    <location>
        <begin position="3"/>
        <end position="214"/>
    </location>
</feature>
<evidence type="ECO:0000313" key="12">
    <source>
        <dbReference type="Proteomes" id="UP000427373"/>
    </source>
</evidence>
<evidence type="ECO:0000256" key="2">
    <source>
        <dbReference type="ARBA" id="ARBA00006205"/>
    </source>
</evidence>
<accession>A0A650CJF0</accession>
<dbReference type="SUPFAM" id="SSF52540">
    <property type="entry name" value="P-loop containing nucleoside triphosphate hydrolases"/>
    <property type="match status" value="1"/>
</dbReference>